<evidence type="ECO:0000313" key="3">
    <source>
        <dbReference type="Proteomes" id="UP000184111"/>
    </source>
</evidence>
<dbReference type="STRING" id="310782.SAMN05216499_102436"/>
<keyword evidence="2" id="KW-0378">Hydrolase</keyword>
<dbReference type="EMBL" id="FRBI01000002">
    <property type="protein sequence ID" value="SHL06135.1"/>
    <property type="molecule type" value="Genomic_DNA"/>
</dbReference>
<dbReference type="Proteomes" id="UP000184111">
    <property type="component" value="Unassembled WGS sequence"/>
</dbReference>
<evidence type="ECO:0000259" key="1">
    <source>
        <dbReference type="Pfam" id="PF06259"/>
    </source>
</evidence>
<feature type="domain" description="DUF1023" evidence="1">
    <location>
        <begin position="158"/>
        <end position="332"/>
    </location>
</feature>
<organism evidence="2 3">
    <name type="scientific">Actinacidiphila paucisporea</name>
    <dbReference type="NCBI Taxonomy" id="310782"/>
    <lineage>
        <taxon>Bacteria</taxon>
        <taxon>Bacillati</taxon>
        <taxon>Actinomycetota</taxon>
        <taxon>Actinomycetes</taxon>
        <taxon>Kitasatosporales</taxon>
        <taxon>Streptomycetaceae</taxon>
        <taxon>Actinacidiphila</taxon>
    </lineage>
</organism>
<keyword evidence="3" id="KW-1185">Reference proteome</keyword>
<proteinExistence type="predicted"/>
<sequence>MTLLEARMSSTFFRATLALAVVFVMLATTGWTAVRPDGPADARTAAVTAWLRATAGGRRLPDPDTAPAGAVARFFAALTRPQALRLTRRFPLVVGNLDGVPLALRYQANRLALVKARIDELARASGNTLTPAGRRDAGRRAARYASLLSRHRQILAFDPSGAGLAAEVLGNLTTATRVAVVVPGVDTNILTFERAGKAYSAPAGMARALYRRERAAEPGARTAVIAWADYVTPSGVGLDASTANLAEHGAVRLLALLSALPRRQRVSLFCHSYGSVLCGVAAPGLAPGQVADITVFGSPGMHVRRASQLHTTANVWAARDSGDWIEDVPHLEFAGLGHGTDPVSAKFGARVVSARGAAGHPGYFAPGTASLTNFTSIALGSYATVTCDGAPSAACTAGLA</sequence>
<reference evidence="2 3" key="1">
    <citation type="submission" date="2016-11" db="EMBL/GenBank/DDBJ databases">
        <authorList>
            <person name="Jaros S."/>
            <person name="Januszkiewicz K."/>
            <person name="Wedrychowicz H."/>
        </authorList>
    </citation>
    <scope>NUCLEOTIDE SEQUENCE [LARGE SCALE GENOMIC DNA]</scope>
    <source>
        <strain evidence="2 3">CGMCC 4.2025</strain>
    </source>
</reference>
<accession>A0A1M6XJY9</accession>
<gene>
    <name evidence="2" type="ORF">SAMN05216499_102436</name>
</gene>
<dbReference type="RefSeq" id="WP_407639998.1">
    <property type="nucleotide sequence ID" value="NZ_FRBI01000002.1"/>
</dbReference>
<name>A0A1M6XJY9_9ACTN</name>
<protein>
    <submittedName>
        <fullName evidence="2">Alpha/beta hydrolase</fullName>
    </submittedName>
</protein>
<dbReference type="InterPro" id="IPR010427">
    <property type="entry name" value="DUF1023"/>
</dbReference>
<dbReference type="GO" id="GO:0016787">
    <property type="term" value="F:hydrolase activity"/>
    <property type="evidence" value="ECO:0007669"/>
    <property type="project" value="UniProtKB-KW"/>
</dbReference>
<evidence type="ECO:0000313" key="2">
    <source>
        <dbReference type="EMBL" id="SHL06135.1"/>
    </source>
</evidence>
<dbReference type="Pfam" id="PF06259">
    <property type="entry name" value="Abhydrolase_8"/>
    <property type="match status" value="1"/>
</dbReference>
<dbReference type="AlphaFoldDB" id="A0A1M6XJY9"/>